<proteinExistence type="predicted"/>
<keyword evidence="1" id="KW-0695">RNA-directed DNA polymerase</keyword>
<organism evidence="1 2">
    <name type="scientific">Aphis craccivora</name>
    <name type="common">Cowpea aphid</name>
    <dbReference type="NCBI Taxonomy" id="307492"/>
    <lineage>
        <taxon>Eukaryota</taxon>
        <taxon>Metazoa</taxon>
        <taxon>Ecdysozoa</taxon>
        <taxon>Arthropoda</taxon>
        <taxon>Hexapoda</taxon>
        <taxon>Insecta</taxon>
        <taxon>Pterygota</taxon>
        <taxon>Neoptera</taxon>
        <taxon>Paraneoptera</taxon>
        <taxon>Hemiptera</taxon>
        <taxon>Sternorrhyncha</taxon>
        <taxon>Aphidomorpha</taxon>
        <taxon>Aphidoidea</taxon>
        <taxon>Aphididae</taxon>
        <taxon>Aphidini</taxon>
        <taxon>Aphis</taxon>
        <taxon>Aphis</taxon>
    </lineage>
</organism>
<protein>
    <submittedName>
        <fullName evidence="1">Reverse transcriptase domain-containing protein</fullName>
    </submittedName>
</protein>
<dbReference type="GO" id="GO:0003964">
    <property type="term" value="F:RNA-directed DNA polymerase activity"/>
    <property type="evidence" value="ECO:0007669"/>
    <property type="project" value="UniProtKB-KW"/>
</dbReference>
<reference evidence="1 2" key="1">
    <citation type="submission" date="2019-08" db="EMBL/GenBank/DDBJ databases">
        <title>Whole genome of Aphis craccivora.</title>
        <authorList>
            <person name="Voronova N.V."/>
            <person name="Shulinski R.S."/>
            <person name="Bandarenka Y.V."/>
            <person name="Zhorov D.G."/>
            <person name="Warner D."/>
        </authorList>
    </citation>
    <scope>NUCLEOTIDE SEQUENCE [LARGE SCALE GENOMIC DNA]</scope>
    <source>
        <strain evidence="1">180601</strain>
        <tissue evidence="1">Whole Body</tissue>
    </source>
</reference>
<dbReference type="Proteomes" id="UP000478052">
    <property type="component" value="Unassembled WGS sequence"/>
</dbReference>
<gene>
    <name evidence="1" type="ORF">FWK35_00020966</name>
</gene>
<sequence length="129" mass="14791">MIEKQSANQEVCFQLVGEFSASLSQPGKSTGIEVATVKLTLIITIVWNLEINFINNKFGEKMHSADKSKEISNYLNEYFTNSAQNMYNQIKLTRQYIHNIEYTYTEQLTSNTTDISFNKFSVPRPSTEC</sequence>
<keyword evidence="1" id="KW-0548">Nucleotidyltransferase</keyword>
<evidence type="ECO:0000313" key="1">
    <source>
        <dbReference type="EMBL" id="KAF0751638.1"/>
    </source>
</evidence>
<keyword evidence="2" id="KW-1185">Reference proteome</keyword>
<keyword evidence="1" id="KW-0808">Transferase</keyword>
<dbReference type="AlphaFoldDB" id="A0A6G0Y995"/>
<name>A0A6G0Y995_APHCR</name>
<accession>A0A6G0Y995</accession>
<evidence type="ECO:0000313" key="2">
    <source>
        <dbReference type="Proteomes" id="UP000478052"/>
    </source>
</evidence>
<dbReference type="EMBL" id="VUJU01005312">
    <property type="protein sequence ID" value="KAF0751638.1"/>
    <property type="molecule type" value="Genomic_DNA"/>
</dbReference>
<comment type="caution">
    <text evidence="1">The sequence shown here is derived from an EMBL/GenBank/DDBJ whole genome shotgun (WGS) entry which is preliminary data.</text>
</comment>